<evidence type="ECO:0000256" key="3">
    <source>
        <dbReference type="ARBA" id="ARBA00022448"/>
    </source>
</evidence>
<evidence type="ECO:0000256" key="10">
    <source>
        <dbReference type="SAM" id="MobiDB-lite"/>
    </source>
</evidence>
<keyword evidence="5 9" id="KW-0653">Protein transport</keyword>
<reference evidence="12 13" key="1">
    <citation type="submission" date="2021-06" db="EMBL/GenBank/DDBJ databases">
        <title>Caerostris darwini draft genome.</title>
        <authorList>
            <person name="Kono N."/>
            <person name="Arakawa K."/>
        </authorList>
    </citation>
    <scope>NUCLEOTIDE SEQUENCE [LARGE SCALE GENOMIC DNA]</scope>
</reference>
<dbReference type="InterPro" id="IPR035979">
    <property type="entry name" value="RBD_domain_sf"/>
</dbReference>
<proteinExistence type="inferred from homology"/>
<dbReference type="GO" id="GO:0017056">
    <property type="term" value="F:structural constituent of nuclear pore"/>
    <property type="evidence" value="ECO:0007669"/>
    <property type="project" value="InterPro"/>
</dbReference>
<protein>
    <recommendedName>
        <fullName evidence="9">Nucleoporin NUP53</fullName>
    </recommendedName>
</protein>
<dbReference type="PROSITE" id="PS51472">
    <property type="entry name" value="RRM_NUP35"/>
    <property type="match status" value="1"/>
</dbReference>
<dbReference type="GO" id="GO:0005543">
    <property type="term" value="F:phospholipid binding"/>
    <property type="evidence" value="ECO:0007669"/>
    <property type="project" value="TreeGrafter"/>
</dbReference>
<keyword evidence="13" id="KW-1185">Reference proteome</keyword>
<dbReference type="EMBL" id="BPLQ01005716">
    <property type="protein sequence ID" value="GIY16610.1"/>
    <property type="molecule type" value="Genomic_DNA"/>
</dbReference>
<dbReference type="Proteomes" id="UP001054837">
    <property type="component" value="Unassembled WGS sequence"/>
</dbReference>
<evidence type="ECO:0000256" key="1">
    <source>
        <dbReference type="ARBA" id="ARBA00004567"/>
    </source>
</evidence>
<dbReference type="Pfam" id="PF05172">
    <property type="entry name" value="RRM_Nup35"/>
    <property type="match status" value="1"/>
</dbReference>
<dbReference type="InterPro" id="IPR012677">
    <property type="entry name" value="Nucleotide-bd_a/b_plait_sf"/>
</dbReference>
<comment type="similarity">
    <text evidence="2 9">Belongs to the Nup35 family.</text>
</comment>
<dbReference type="GO" id="GO:0031965">
    <property type="term" value="C:nuclear membrane"/>
    <property type="evidence" value="ECO:0007669"/>
    <property type="project" value="InterPro"/>
</dbReference>
<dbReference type="PANTHER" id="PTHR21527">
    <property type="entry name" value="NUCLEOPORIN NUP35"/>
    <property type="match status" value="1"/>
</dbReference>
<dbReference type="SUPFAM" id="SSF54928">
    <property type="entry name" value="RNA-binding domain, RBD"/>
    <property type="match status" value="1"/>
</dbReference>
<evidence type="ECO:0000256" key="8">
    <source>
        <dbReference type="ARBA" id="ARBA00023242"/>
    </source>
</evidence>
<keyword evidence="3 9" id="KW-0813">Transport</keyword>
<accession>A0AAV4R8P2</accession>
<dbReference type="GO" id="GO:0051028">
    <property type="term" value="P:mRNA transport"/>
    <property type="evidence" value="ECO:0007669"/>
    <property type="project" value="UniProtKB-UniRule"/>
</dbReference>
<evidence type="ECO:0000256" key="2">
    <source>
        <dbReference type="ARBA" id="ARBA00009454"/>
    </source>
</evidence>
<name>A0AAV4R8P2_9ARAC</name>
<feature type="compositionally biased region" description="Polar residues" evidence="10">
    <location>
        <begin position="277"/>
        <end position="288"/>
    </location>
</feature>
<dbReference type="GO" id="GO:0044613">
    <property type="term" value="C:nuclear pore central transport channel"/>
    <property type="evidence" value="ECO:0007669"/>
    <property type="project" value="TreeGrafter"/>
</dbReference>
<feature type="domain" description="RRM Nup35-type" evidence="11">
    <location>
        <begin position="188"/>
        <end position="268"/>
    </location>
</feature>
<dbReference type="FunFam" id="3.30.70.330:FF:000095">
    <property type="entry name" value="Putative Nucleoporin NUP53"/>
    <property type="match status" value="1"/>
</dbReference>
<keyword evidence="4 9" id="KW-0509">mRNA transport</keyword>
<sequence>MFSPFSQLDHRYKDASSPCINTEPMTIGSPVTSPKNKPASNQNYLPSYLFGETAVSPISPSWHAPKQSNISVFHSPSTPINQVSQFKQQQVSFQSPSSTSIINTPNPAKSGGPPIQGLVFSTPNHNLSYNTSQLNQTPSVSDNLVPDAPNFSVFTPNKSLCATNTSFLSPAQLDPFYTQGEALQNGDQLDEAWITVFGFPTAAADFILQQFSQYGNIVEHKLSPTGNWMHLHYQSKLQAKKALSKNGKVFSSNIMIGVKPCIEMDIMESFREDSVKETSTVSTPQPLSTDPLEPAKPNLKNIRPLTQAYQSPNTQLQVTATKSSGLVSKAFDYIWKLH</sequence>
<dbReference type="PANTHER" id="PTHR21527:SF6">
    <property type="entry name" value="NUCLEOPORIN NUP35"/>
    <property type="match status" value="1"/>
</dbReference>
<evidence type="ECO:0000313" key="12">
    <source>
        <dbReference type="EMBL" id="GIY16610.1"/>
    </source>
</evidence>
<feature type="compositionally biased region" description="Polar residues" evidence="10">
    <location>
        <begin position="18"/>
        <end position="38"/>
    </location>
</feature>
<organism evidence="12 13">
    <name type="scientific">Caerostris darwini</name>
    <dbReference type="NCBI Taxonomy" id="1538125"/>
    <lineage>
        <taxon>Eukaryota</taxon>
        <taxon>Metazoa</taxon>
        <taxon>Ecdysozoa</taxon>
        <taxon>Arthropoda</taxon>
        <taxon>Chelicerata</taxon>
        <taxon>Arachnida</taxon>
        <taxon>Araneae</taxon>
        <taxon>Araneomorphae</taxon>
        <taxon>Entelegynae</taxon>
        <taxon>Araneoidea</taxon>
        <taxon>Araneidae</taxon>
        <taxon>Caerostris</taxon>
    </lineage>
</organism>
<dbReference type="CDD" id="cd12722">
    <property type="entry name" value="RRM_Nup53"/>
    <property type="match status" value="1"/>
</dbReference>
<evidence type="ECO:0000256" key="9">
    <source>
        <dbReference type="PIRNR" id="PIRNR038119"/>
    </source>
</evidence>
<keyword evidence="6 9" id="KW-0811">Translocation</keyword>
<keyword evidence="8 9" id="KW-0539">Nucleus</keyword>
<evidence type="ECO:0000256" key="4">
    <source>
        <dbReference type="ARBA" id="ARBA00022816"/>
    </source>
</evidence>
<dbReference type="PIRSF" id="PIRSF038119">
    <property type="entry name" value="Nucleoporin_NUP53"/>
    <property type="match status" value="1"/>
</dbReference>
<dbReference type="GO" id="GO:0003676">
    <property type="term" value="F:nucleic acid binding"/>
    <property type="evidence" value="ECO:0007669"/>
    <property type="project" value="InterPro"/>
</dbReference>
<dbReference type="InterPro" id="IPR007846">
    <property type="entry name" value="RRM_NUP35_dom"/>
</dbReference>
<comment type="function">
    <text evidence="9">Functions as a component of the nuclear pore complex (NPC).</text>
</comment>
<keyword evidence="7 9" id="KW-0906">Nuclear pore complex</keyword>
<evidence type="ECO:0000313" key="13">
    <source>
        <dbReference type="Proteomes" id="UP001054837"/>
    </source>
</evidence>
<dbReference type="GO" id="GO:0044615">
    <property type="term" value="C:nuclear pore nuclear basket"/>
    <property type="evidence" value="ECO:0007669"/>
    <property type="project" value="TreeGrafter"/>
</dbReference>
<feature type="region of interest" description="Disordered" evidence="10">
    <location>
        <begin position="1"/>
        <end position="38"/>
    </location>
</feature>
<dbReference type="Gene3D" id="3.30.70.330">
    <property type="match status" value="1"/>
</dbReference>
<feature type="region of interest" description="Disordered" evidence="10">
    <location>
        <begin position="275"/>
        <end position="297"/>
    </location>
</feature>
<evidence type="ECO:0000256" key="5">
    <source>
        <dbReference type="ARBA" id="ARBA00022927"/>
    </source>
</evidence>
<dbReference type="InterPro" id="IPR017389">
    <property type="entry name" value="Nucleoporin_NUP53"/>
</dbReference>
<dbReference type="GO" id="GO:0006607">
    <property type="term" value="P:NLS-bearing protein import into nucleus"/>
    <property type="evidence" value="ECO:0007669"/>
    <property type="project" value="TreeGrafter"/>
</dbReference>
<evidence type="ECO:0000259" key="11">
    <source>
        <dbReference type="PROSITE" id="PS51472"/>
    </source>
</evidence>
<comment type="caution">
    <text evidence="12">The sequence shown here is derived from an EMBL/GenBank/DDBJ whole genome shotgun (WGS) entry which is preliminary data.</text>
</comment>
<comment type="subcellular location">
    <subcellularLocation>
        <location evidence="1 9">Nucleus</location>
        <location evidence="1 9">Nuclear pore complex</location>
    </subcellularLocation>
</comment>
<dbReference type="AlphaFoldDB" id="A0AAV4R8P2"/>
<evidence type="ECO:0000256" key="7">
    <source>
        <dbReference type="ARBA" id="ARBA00023132"/>
    </source>
</evidence>
<evidence type="ECO:0000256" key="6">
    <source>
        <dbReference type="ARBA" id="ARBA00023010"/>
    </source>
</evidence>
<gene>
    <name evidence="12" type="primary">NUP35</name>
    <name evidence="12" type="ORF">CDAR_599051</name>
</gene>
<dbReference type="GO" id="GO:0006999">
    <property type="term" value="P:nuclear pore organization"/>
    <property type="evidence" value="ECO:0007669"/>
    <property type="project" value="TreeGrafter"/>
</dbReference>